<dbReference type="RefSeq" id="XP_003042127.1">
    <property type="nucleotide sequence ID" value="XM_003042081.1"/>
</dbReference>
<dbReference type="GO" id="GO:0009116">
    <property type="term" value="P:nucleoside metabolic process"/>
    <property type="evidence" value="ECO:0007669"/>
    <property type="project" value="InterPro"/>
</dbReference>
<dbReference type="InterPro" id="IPR053137">
    <property type="entry name" value="NLR-like"/>
</dbReference>
<dbReference type="GO" id="GO:0003824">
    <property type="term" value="F:catalytic activity"/>
    <property type="evidence" value="ECO:0007669"/>
    <property type="project" value="InterPro"/>
</dbReference>
<dbReference type="InParanoid" id="C7ZHD4"/>
<dbReference type="Pfam" id="PF24883">
    <property type="entry name" value="NPHP3_N"/>
    <property type="match status" value="1"/>
</dbReference>
<dbReference type="OrthoDB" id="1577640at2759"/>
<sequence>FVHLGLILSGGGVVKNPEDRRLLRRGNEDAICFEMEAAGIVDQIPCLVIRGICDYADTHKNDDWHRYAAAAAAAYGKAVLNWLGQEGWRHPQDDHFAKCEPGTGRWLLDSPQFSEWLTGTETTLLCQGLPGAGKTVMTSLVIDHLGCSAPEETVVVYAYCDAGKREQQKAVHILASLLRQLIEASPSMPESVQRFHSKNQGRQLSSVSARELTDVLIDAKLPLSRAYVVIDALDE</sequence>
<dbReference type="PANTHER" id="PTHR46082:SF11">
    <property type="entry name" value="AAA+ ATPASE DOMAIN-CONTAINING PROTEIN-RELATED"/>
    <property type="match status" value="1"/>
</dbReference>
<proteinExistence type="predicted"/>
<keyword evidence="4" id="KW-1185">Reference proteome</keyword>
<evidence type="ECO:0000259" key="2">
    <source>
        <dbReference type="Pfam" id="PF24883"/>
    </source>
</evidence>
<evidence type="ECO:0000313" key="3">
    <source>
        <dbReference type="EMBL" id="EEU36414.1"/>
    </source>
</evidence>
<dbReference type="OMA" id="WISTIDF"/>
<organism evidence="3 4">
    <name type="scientific">Fusarium vanettenii (strain ATCC MYA-4622 / CBS 123669 / FGSC 9596 / NRRL 45880 / 77-13-4)</name>
    <name type="common">Fusarium solani subsp. pisi</name>
    <dbReference type="NCBI Taxonomy" id="660122"/>
    <lineage>
        <taxon>Eukaryota</taxon>
        <taxon>Fungi</taxon>
        <taxon>Dikarya</taxon>
        <taxon>Ascomycota</taxon>
        <taxon>Pezizomycotina</taxon>
        <taxon>Sordariomycetes</taxon>
        <taxon>Hypocreomycetidae</taxon>
        <taxon>Hypocreales</taxon>
        <taxon>Nectriaceae</taxon>
        <taxon>Fusarium</taxon>
        <taxon>Fusarium solani species complex</taxon>
        <taxon>Fusarium vanettenii</taxon>
    </lineage>
</organism>
<dbReference type="Gene3D" id="3.40.50.1580">
    <property type="entry name" value="Nucleoside phosphorylase domain"/>
    <property type="match status" value="1"/>
</dbReference>
<dbReference type="Proteomes" id="UP000005206">
    <property type="component" value="Chromosome 6"/>
</dbReference>
<dbReference type="AlphaFoldDB" id="C7ZHD4"/>
<dbReference type="KEGG" id="nhe:NECHADRAFT_8504"/>
<feature type="non-terminal residue" evidence="3">
    <location>
        <position position="1"/>
    </location>
</feature>
<dbReference type="SUPFAM" id="SSF53167">
    <property type="entry name" value="Purine and uridine phosphorylases"/>
    <property type="match status" value="1"/>
</dbReference>
<dbReference type="PANTHER" id="PTHR46082">
    <property type="entry name" value="ATP/GTP-BINDING PROTEIN-RELATED"/>
    <property type="match status" value="1"/>
</dbReference>
<gene>
    <name evidence="3" type="ORF">NECHADRAFT_8504</name>
</gene>
<dbReference type="InterPro" id="IPR056884">
    <property type="entry name" value="NPHP3-like_N"/>
</dbReference>
<dbReference type="InterPro" id="IPR035994">
    <property type="entry name" value="Nucleoside_phosphorylase_sf"/>
</dbReference>
<protein>
    <recommendedName>
        <fullName evidence="2">Nephrocystin 3-like N-terminal domain-containing protein</fullName>
    </recommendedName>
</protein>
<dbReference type="HOGENOM" id="CLU_1182617_0_0_1"/>
<reference evidence="3 4" key="1">
    <citation type="journal article" date="2009" name="PLoS Genet.">
        <title>The genome of Nectria haematococca: contribution of supernumerary chromosomes to gene expansion.</title>
        <authorList>
            <person name="Coleman J.J."/>
            <person name="Rounsley S.D."/>
            <person name="Rodriguez-Carres M."/>
            <person name="Kuo A."/>
            <person name="Wasmann C.C."/>
            <person name="Grimwood J."/>
            <person name="Schmutz J."/>
            <person name="Taga M."/>
            <person name="White G.J."/>
            <person name="Zhou S."/>
            <person name="Schwartz D.C."/>
            <person name="Freitag M."/>
            <person name="Ma L.J."/>
            <person name="Danchin E.G."/>
            <person name="Henrissat B."/>
            <person name="Coutinho P.M."/>
            <person name="Nelson D.R."/>
            <person name="Straney D."/>
            <person name="Napoli C.A."/>
            <person name="Barker B.M."/>
            <person name="Gribskov M."/>
            <person name="Rep M."/>
            <person name="Kroken S."/>
            <person name="Molnar I."/>
            <person name="Rensing C."/>
            <person name="Kennell J.C."/>
            <person name="Zamora J."/>
            <person name="Farman M.L."/>
            <person name="Selker E.U."/>
            <person name="Salamov A."/>
            <person name="Shapiro H."/>
            <person name="Pangilinan J."/>
            <person name="Lindquist E."/>
            <person name="Lamers C."/>
            <person name="Grigoriev I.V."/>
            <person name="Geiser D.M."/>
            <person name="Covert S.F."/>
            <person name="Temporini E."/>
            <person name="Vanetten H.D."/>
        </authorList>
    </citation>
    <scope>NUCLEOTIDE SEQUENCE [LARGE SCALE GENOMIC DNA]</scope>
    <source>
        <strain evidence="4">ATCC MYA-4622 / CBS 123669 / FGSC 9596 / NRRL 45880 / 77-13-4</strain>
    </source>
</reference>
<dbReference type="VEuPathDB" id="FungiDB:NECHADRAFT_8504"/>
<feature type="domain" description="Nephrocystin 3-like N-terminal" evidence="2">
    <location>
        <begin position="102"/>
        <end position="235"/>
    </location>
</feature>
<keyword evidence="1" id="KW-0677">Repeat</keyword>
<dbReference type="InterPro" id="IPR027417">
    <property type="entry name" value="P-loop_NTPase"/>
</dbReference>
<feature type="non-terminal residue" evidence="3">
    <location>
        <position position="235"/>
    </location>
</feature>
<evidence type="ECO:0000256" key="1">
    <source>
        <dbReference type="ARBA" id="ARBA00022737"/>
    </source>
</evidence>
<name>C7ZHD4_FUSV7</name>
<dbReference type="EMBL" id="GG698928">
    <property type="protein sequence ID" value="EEU36414.1"/>
    <property type="molecule type" value="Genomic_DNA"/>
</dbReference>
<evidence type="ECO:0000313" key="4">
    <source>
        <dbReference type="Proteomes" id="UP000005206"/>
    </source>
</evidence>
<dbReference type="Gene3D" id="3.40.50.300">
    <property type="entry name" value="P-loop containing nucleotide triphosphate hydrolases"/>
    <property type="match status" value="1"/>
</dbReference>
<dbReference type="eggNOG" id="KOG4177">
    <property type="taxonomic scope" value="Eukaryota"/>
</dbReference>
<dbReference type="GeneID" id="9669091"/>
<accession>C7ZHD4</accession>